<dbReference type="KEGG" id="agf:ET445_04895"/>
<accession>A0A4P6FAR7</accession>
<gene>
    <name evidence="3" type="ORF">ET445_04895</name>
</gene>
<dbReference type="InterPro" id="IPR050564">
    <property type="entry name" value="F420-G6PD/mer"/>
</dbReference>
<dbReference type="Pfam" id="PF00296">
    <property type="entry name" value="Bac_luciferase"/>
    <property type="match status" value="1"/>
</dbReference>
<protein>
    <submittedName>
        <fullName evidence="3">TIGR03557 family F420-dependent LLM class oxidoreductase</fullName>
        <ecNumber evidence="3">1.-.-.-</ecNumber>
    </submittedName>
</protein>
<dbReference type="InterPro" id="IPR036661">
    <property type="entry name" value="Luciferase-like_sf"/>
</dbReference>
<dbReference type="SUPFAM" id="SSF51679">
    <property type="entry name" value="Bacterial luciferase-like"/>
    <property type="match status" value="1"/>
</dbReference>
<dbReference type="GO" id="GO:0016705">
    <property type="term" value="F:oxidoreductase activity, acting on paired donors, with incorporation or reduction of molecular oxygen"/>
    <property type="evidence" value="ECO:0007669"/>
    <property type="project" value="InterPro"/>
</dbReference>
<dbReference type="Gene3D" id="3.20.20.30">
    <property type="entry name" value="Luciferase-like domain"/>
    <property type="match status" value="1"/>
</dbReference>
<name>A0A4P6FAR7_9MICO</name>
<evidence type="ECO:0000256" key="1">
    <source>
        <dbReference type="ARBA" id="ARBA00023002"/>
    </source>
</evidence>
<evidence type="ECO:0000259" key="2">
    <source>
        <dbReference type="Pfam" id="PF00296"/>
    </source>
</evidence>
<evidence type="ECO:0000313" key="4">
    <source>
        <dbReference type="Proteomes" id="UP000291259"/>
    </source>
</evidence>
<dbReference type="AlphaFoldDB" id="A0A4P6FAR7"/>
<dbReference type="EC" id="1.-.-.-" evidence="3"/>
<keyword evidence="1 3" id="KW-0560">Oxidoreductase</keyword>
<keyword evidence="4" id="KW-1185">Reference proteome</keyword>
<dbReference type="CDD" id="cd01097">
    <property type="entry name" value="Tetrahydromethanopterin_reductase"/>
    <property type="match status" value="1"/>
</dbReference>
<dbReference type="InterPro" id="IPR011251">
    <property type="entry name" value="Luciferase-like_dom"/>
</dbReference>
<feature type="domain" description="Luciferase-like" evidence="2">
    <location>
        <begin position="10"/>
        <end position="304"/>
    </location>
</feature>
<evidence type="ECO:0000313" key="3">
    <source>
        <dbReference type="EMBL" id="QAY72775.1"/>
    </source>
</evidence>
<reference evidence="3 4" key="1">
    <citation type="submission" date="2019-01" db="EMBL/GenBank/DDBJ databases">
        <title>Genome sequencing of strain FW100M-8.</title>
        <authorList>
            <person name="Heo J."/>
            <person name="Kim S.-J."/>
            <person name="Kim J.-S."/>
            <person name="Hong S.-B."/>
            <person name="Kwon S.-W."/>
        </authorList>
    </citation>
    <scope>NUCLEOTIDE SEQUENCE [LARGE SCALE GENOMIC DNA]</scope>
    <source>
        <strain evidence="3 4">FW100M-8</strain>
    </source>
</reference>
<dbReference type="RefSeq" id="WP_129189348.1">
    <property type="nucleotide sequence ID" value="NZ_CP035491.1"/>
</dbReference>
<dbReference type="PANTHER" id="PTHR43244:SF1">
    <property type="entry name" value="5,10-METHYLENETETRAHYDROMETHANOPTERIN REDUCTASE"/>
    <property type="match status" value="1"/>
</dbReference>
<dbReference type="PANTHER" id="PTHR43244">
    <property type="match status" value="1"/>
</dbReference>
<organism evidence="3 4">
    <name type="scientific">Agromyces protaetiae</name>
    <dbReference type="NCBI Taxonomy" id="2509455"/>
    <lineage>
        <taxon>Bacteria</taxon>
        <taxon>Bacillati</taxon>
        <taxon>Actinomycetota</taxon>
        <taxon>Actinomycetes</taxon>
        <taxon>Micrococcales</taxon>
        <taxon>Microbacteriaceae</taxon>
        <taxon>Agromyces</taxon>
    </lineage>
</organism>
<dbReference type="EMBL" id="CP035491">
    <property type="protein sequence ID" value="QAY72775.1"/>
    <property type="molecule type" value="Genomic_DNA"/>
</dbReference>
<dbReference type="InterPro" id="IPR019945">
    <property type="entry name" value="F420_G6P_DH-rel"/>
</dbReference>
<sequence length="332" mass="36241">MPAHIGYAAMLERFPPAEAVELAALAEANGFTGVMASDHFQPWLPAHGQSSFVWSVLAGIAARTTGDFGPGVTTPGFRMHPAVVAQASATLAAMHPGRHWLGIGSGEAINEHVVGRYWPEPPERIARMFEAVDLIKRLFAASIAGRDMRHQGPFFKLETTRLWTMPAQAPDVLVAAGGPVTAKRAGRVADGLITMGAPADRLAALLQRFAEGAREAGRDPSRMPKVLQLHLSWAPTDEEAMRNALTEWPIGGLPAPRGDIRSPYDVEHFARTVRPEDFAGRMIVGADLDRHRAGIQRYLDLGFDRVYLHNVGRDQAAFLEVFGREVLPRLTR</sequence>
<dbReference type="NCBIfam" id="TIGR03557">
    <property type="entry name" value="F420_G6P_family"/>
    <property type="match status" value="1"/>
</dbReference>
<proteinExistence type="predicted"/>
<dbReference type="Proteomes" id="UP000291259">
    <property type="component" value="Chromosome"/>
</dbReference>
<dbReference type="OrthoDB" id="180193at2"/>